<dbReference type="Proteomes" id="UP000076584">
    <property type="component" value="Unassembled WGS sequence"/>
</dbReference>
<keyword evidence="2" id="KW-0489">Methyltransferase</keyword>
<dbReference type="AlphaFoldDB" id="A0A161W5D6"/>
<evidence type="ECO:0000313" key="2">
    <source>
        <dbReference type="EMBL" id="KZL82325.1"/>
    </source>
</evidence>
<evidence type="ECO:0000313" key="3">
    <source>
        <dbReference type="Proteomes" id="UP000076584"/>
    </source>
</evidence>
<dbReference type="EMBL" id="LFIW01001465">
    <property type="protein sequence ID" value="KZL82325.1"/>
    <property type="molecule type" value="Genomic_DNA"/>
</dbReference>
<keyword evidence="2" id="KW-0808">Transferase</keyword>
<feature type="compositionally biased region" description="Basic and acidic residues" evidence="1">
    <location>
        <begin position="80"/>
        <end position="89"/>
    </location>
</feature>
<evidence type="ECO:0000256" key="1">
    <source>
        <dbReference type="SAM" id="MobiDB-lite"/>
    </source>
</evidence>
<reference evidence="2 3" key="1">
    <citation type="submission" date="2015-06" db="EMBL/GenBank/DDBJ databases">
        <title>Survival trade-offs in plant roots during colonization by closely related pathogenic and mutualistic fungi.</title>
        <authorList>
            <person name="Hacquard S."/>
            <person name="Kracher B."/>
            <person name="Hiruma K."/>
            <person name="Weinman A."/>
            <person name="Muench P."/>
            <person name="Garrido Oter R."/>
            <person name="Ver Loren van Themaat E."/>
            <person name="Dallerey J.-F."/>
            <person name="Damm U."/>
            <person name="Henrissat B."/>
            <person name="Lespinet O."/>
            <person name="Thon M."/>
            <person name="Kemen E."/>
            <person name="McHardy A.C."/>
            <person name="Schulze-Lefert P."/>
            <person name="O'Connell R.J."/>
        </authorList>
    </citation>
    <scope>NUCLEOTIDE SEQUENCE [LARGE SCALE GENOMIC DNA]</scope>
    <source>
        <strain evidence="2 3">MAFF 238704</strain>
    </source>
</reference>
<keyword evidence="3" id="KW-1185">Reference proteome</keyword>
<dbReference type="STRING" id="1573173.A0A161W5D6"/>
<protein>
    <submittedName>
        <fullName evidence="2">Methyltransferase domain-containing protein</fullName>
    </submittedName>
</protein>
<dbReference type="GO" id="GO:0032259">
    <property type="term" value="P:methylation"/>
    <property type="evidence" value="ECO:0007669"/>
    <property type="project" value="UniProtKB-KW"/>
</dbReference>
<organism evidence="2 3">
    <name type="scientific">Colletotrichum incanum</name>
    <name type="common">Soybean anthracnose fungus</name>
    <dbReference type="NCBI Taxonomy" id="1573173"/>
    <lineage>
        <taxon>Eukaryota</taxon>
        <taxon>Fungi</taxon>
        <taxon>Dikarya</taxon>
        <taxon>Ascomycota</taxon>
        <taxon>Pezizomycotina</taxon>
        <taxon>Sordariomycetes</taxon>
        <taxon>Hypocreomycetidae</taxon>
        <taxon>Glomerellales</taxon>
        <taxon>Glomerellaceae</taxon>
        <taxon>Colletotrichum</taxon>
        <taxon>Colletotrichum spaethianum species complex</taxon>
    </lineage>
</organism>
<feature type="region of interest" description="Disordered" evidence="1">
    <location>
        <begin position="80"/>
        <end position="102"/>
    </location>
</feature>
<proteinExistence type="predicted"/>
<comment type="caution">
    <text evidence="2">The sequence shown here is derived from an EMBL/GenBank/DDBJ whole genome shotgun (WGS) entry which is preliminary data.</text>
</comment>
<accession>A0A161W5D6</accession>
<dbReference type="GO" id="GO:0008168">
    <property type="term" value="F:methyltransferase activity"/>
    <property type="evidence" value="ECO:0007669"/>
    <property type="project" value="UniProtKB-KW"/>
</dbReference>
<gene>
    <name evidence="2" type="ORF">CI238_06603</name>
</gene>
<sequence>MGVIIRLPVTTVAVPPPCANKSTICRFENGRSYRRYKDGNMQHHICLCSGPCQPGVEVNRALDVGAVTGIWAIQSRDDHHGADVTHAGEDSGGSFRSTPDNI</sequence>
<name>A0A161W5D6_COLIC</name>